<comment type="subcellular location">
    <subcellularLocation>
        <location evidence="2">Cytoplasm</location>
    </subcellularLocation>
    <subcellularLocation>
        <location evidence="1">Nucleus</location>
    </subcellularLocation>
</comment>
<dbReference type="PROSITE" id="PS51309">
    <property type="entry name" value="PABC"/>
    <property type="match status" value="1"/>
</dbReference>
<feature type="domain" description="RRM" evidence="10">
    <location>
        <begin position="331"/>
        <end position="409"/>
    </location>
</feature>
<evidence type="ECO:0000256" key="1">
    <source>
        <dbReference type="ARBA" id="ARBA00004123"/>
    </source>
</evidence>
<keyword evidence="6" id="KW-0677">Repeat</keyword>
<proteinExistence type="inferred from homology"/>
<dbReference type="InterPro" id="IPR002004">
    <property type="entry name" value="PABP_HYD_C"/>
</dbReference>
<dbReference type="Gene3D" id="3.30.70.330">
    <property type="match status" value="4"/>
</dbReference>
<feature type="domain" description="RRM" evidence="10">
    <location>
        <begin position="227"/>
        <end position="304"/>
    </location>
</feature>
<dbReference type="Proteomes" id="UP000650833">
    <property type="component" value="Unassembled WGS sequence"/>
</dbReference>
<dbReference type="GO" id="GO:0003723">
    <property type="term" value="F:RNA binding"/>
    <property type="evidence" value="ECO:0007669"/>
    <property type="project" value="UniProtKB-UniRule"/>
</dbReference>
<evidence type="ECO:0000256" key="2">
    <source>
        <dbReference type="ARBA" id="ARBA00004496"/>
    </source>
</evidence>
<keyword evidence="5" id="KW-0507">mRNA processing</keyword>
<dbReference type="FunFam" id="3.30.70.330:FF:000520">
    <property type="entry name" value="Polyadenylate-binding protein"/>
    <property type="match status" value="1"/>
</dbReference>
<dbReference type="PROSITE" id="PS50102">
    <property type="entry name" value="RRM"/>
    <property type="match status" value="4"/>
</dbReference>
<gene>
    <name evidence="12" type="ORF">INT46_005230</name>
</gene>
<feature type="domain" description="RRM" evidence="10">
    <location>
        <begin position="48"/>
        <end position="123"/>
    </location>
</feature>
<dbReference type="EMBL" id="JAEPRC010000031">
    <property type="protein sequence ID" value="KAG2213775.1"/>
    <property type="molecule type" value="Genomic_DNA"/>
</dbReference>
<dbReference type="AlphaFoldDB" id="A0A8H7RNH8"/>
<keyword evidence="7 9" id="KW-0694">RNA-binding</keyword>
<keyword evidence="13" id="KW-1185">Reference proteome</keyword>
<keyword evidence="4" id="KW-0963">Cytoplasm</keyword>
<evidence type="ECO:0000259" key="10">
    <source>
        <dbReference type="PROSITE" id="PS50102"/>
    </source>
</evidence>
<dbReference type="Pfam" id="PF00658">
    <property type="entry name" value="MLLE"/>
    <property type="match status" value="1"/>
</dbReference>
<evidence type="ECO:0000256" key="3">
    <source>
        <dbReference type="ARBA" id="ARBA00008557"/>
    </source>
</evidence>
<evidence type="ECO:0000256" key="7">
    <source>
        <dbReference type="ARBA" id="ARBA00022884"/>
    </source>
</evidence>
<evidence type="ECO:0000256" key="9">
    <source>
        <dbReference type="PROSITE-ProRule" id="PRU00176"/>
    </source>
</evidence>
<dbReference type="SMART" id="SM00517">
    <property type="entry name" value="PolyA"/>
    <property type="match status" value="1"/>
</dbReference>
<dbReference type="PANTHER" id="PTHR24012">
    <property type="entry name" value="RNA BINDING PROTEIN"/>
    <property type="match status" value="1"/>
</dbReference>
<sequence length="531" mass="60044">MSDQGVESLGPRGLTIEQQRKIAAIQSQAATESLRASNERFSVDRVESSLYVGELGPEVNDDILKQHFKLAKSVHVCRDRVSGKSLGYAYVNFSRAEDCSYTLNNMNYSLINGRPCRLMMAERNNTKRTTGNGNIFVKNLPVTVDDKSLHDTFAQWGNVISCRVIKNPNAVRCYGYVNYDSVSAAERAIELVNGSVLFGREIQVGHQIPKAERDVIEDNSKQQQKFTNLYVKNIALDVTEDEIKKLFASFGPVSSILIQRDEYNHSKGFGFVNFENPEDAEKAVHQLNDQEYRGKKLFVSRAQKKSEREDELRRQHAYQIPVEKPVKYQGVNLYVKNLADNVDDDMLREEFARYGHITSAKVMKDESTGTSKGFGFVCFTSPEEATEAVIRMNGHKISSKEIYVALAQRKEDRRNFLEAQINQKSATNSTSVSPIQSRQQLQPTEVVDAIPAQLTLETLQPFSAETQRQMLGERIYSIISEVYPQESGKLTGMMLEMDKSNLVQLINHPNQLVEKANEAIHVLREHNTSLI</sequence>
<evidence type="ECO:0008006" key="14">
    <source>
        <dbReference type="Google" id="ProtNLM"/>
    </source>
</evidence>
<dbReference type="SUPFAM" id="SSF63570">
    <property type="entry name" value="PABC (PABP) domain"/>
    <property type="match status" value="1"/>
</dbReference>
<dbReference type="SMART" id="SM00361">
    <property type="entry name" value="RRM_1"/>
    <property type="match status" value="4"/>
</dbReference>
<evidence type="ECO:0000256" key="5">
    <source>
        <dbReference type="ARBA" id="ARBA00022664"/>
    </source>
</evidence>
<protein>
    <recommendedName>
        <fullName evidence="14">PABP</fullName>
    </recommendedName>
</protein>
<dbReference type="GO" id="GO:0005737">
    <property type="term" value="C:cytoplasm"/>
    <property type="evidence" value="ECO:0007669"/>
    <property type="project" value="UniProtKB-SubCell"/>
</dbReference>
<keyword evidence="8" id="KW-0539">Nucleus</keyword>
<dbReference type="GO" id="GO:0006397">
    <property type="term" value="P:mRNA processing"/>
    <property type="evidence" value="ECO:0007669"/>
    <property type="project" value="UniProtKB-KW"/>
</dbReference>
<comment type="caution">
    <text evidence="12">The sequence shown here is derived from an EMBL/GenBank/DDBJ whole genome shotgun (WGS) entry which is preliminary data.</text>
</comment>
<name>A0A8H7RNH8_9FUNG</name>
<accession>A0A8H7RNH8</accession>
<dbReference type="SUPFAM" id="SSF54928">
    <property type="entry name" value="RNA-binding domain, RBD"/>
    <property type="match status" value="2"/>
</dbReference>
<dbReference type="OrthoDB" id="19742at2759"/>
<dbReference type="InterPro" id="IPR035979">
    <property type="entry name" value="RBD_domain_sf"/>
</dbReference>
<evidence type="ECO:0000256" key="6">
    <source>
        <dbReference type="ARBA" id="ARBA00022737"/>
    </source>
</evidence>
<evidence type="ECO:0000313" key="13">
    <source>
        <dbReference type="Proteomes" id="UP000650833"/>
    </source>
</evidence>
<dbReference type="CDD" id="cd12381">
    <property type="entry name" value="RRM4_I_PABPs"/>
    <property type="match status" value="1"/>
</dbReference>
<evidence type="ECO:0000256" key="8">
    <source>
        <dbReference type="ARBA" id="ARBA00023242"/>
    </source>
</evidence>
<dbReference type="CDD" id="cd12380">
    <property type="entry name" value="RRM3_I_PABPs"/>
    <property type="match status" value="1"/>
</dbReference>
<feature type="domain" description="PABC" evidence="11">
    <location>
        <begin position="451"/>
        <end position="528"/>
    </location>
</feature>
<dbReference type="SMART" id="SM00360">
    <property type="entry name" value="RRM"/>
    <property type="match status" value="4"/>
</dbReference>
<dbReference type="FunFam" id="3.30.70.330:FF:000651">
    <property type="entry name" value="Poly(A) binding protein cytoplasmic 1 like"/>
    <property type="match status" value="1"/>
</dbReference>
<evidence type="ECO:0000313" key="12">
    <source>
        <dbReference type="EMBL" id="KAG2213775.1"/>
    </source>
</evidence>
<evidence type="ECO:0000256" key="4">
    <source>
        <dbReference type="ARBA" id="ARBA00022490"/>
    </source>
</evidence>
<comment type="similarity">
    <text evidence="3">Belongs to the polyadenylate-binding protein type-1 family.</text>
</comment>
<dbReference type="GO" id="GO:0005634">
    <property type="term" value="C:nucleus"/>
    <property type="evidence" value="ECO:0007669"/>
    <property type="project" value="UniProtKB-SubCell"/>
</dbReference>
<dbReference type="Gene3D" id="1.10.1900.10">
    <property type="entry name" value="c-terminal domain of poly(a) binding protein"/>
    <property type="match status" value="1"/>
</dbReference>
<evidence type="ECO:0000259" key="11">
    <source>
        <dbReference type="PROSITE" id="PS51309"/>
    </source>
</evidence>
<reference evidence="12" key="1">
    <citation type="submission" date="2020-12" db="EMBL/GenBank/DDBJ databases">
        <title>Metabolic potential, ecology and presence of endohyphal bacteria is reflected in genomic diversity of Mucoromycotina.</title>
        <authorList>
            <person name="Muszewska A."/>
            <person name="Okrasinska A."/>
            <person name="Steczkiewicz K."/>
            <person name="Drgas O."/>
            <person name="Orlowska M."/>
            <person name="Perlinska-Lenart U."/>
            <person name="Aleksandrzak-Piekarczyk T."/>
            <person name="Szatraj K."/>
            <person name="Zielenkiewicz U."/>
            <person name="Pilsyk S."/>
            <person name="Malc E."/>
            <person name="Mieczkowski P."/>
            <person name="Kruszewska J.S."/>
            <person name="Biernat P."/>
            <person name="Pawlowska J."/>
        </authorList>
    </citation>
    <scope>NUCLEOTIDE SEQUENCE</scope>
    <source>
        <strain evidence="12">CBS 226.32</strain>
    </source>
</reference>
<dbReference type="Pfam" id="PF00076">
    <property type="entry name" value="RRM_1"/>
    <property type="match status" value="4"/>
</dbReference>
<dbReference type="InterPro" id="IPR012677">
    <property type="entry name" value="Nucleotide-bd_a/b_plait_sf"/>
</dbReference>
<feature type="domain" description="RRM" evidence="10">
    <location>
        <begin position="133"/>
        <end position="209"/>
    </location>
</feature>
<dbReference type="InterPro" id="IPR000504">
    <property type="entry name" value="RRM_dom"/>
</dbReference>
<dbReference type="InterPro" id="IPR003954">
    <property type="entry name" value="RRM_euk-type"/>
</dbReference>
<organism evidence="12 13">
    <name type="scientific">Mucor plumbeus</name>
    <dbReference type="NCBI Taxonomy" id="97098"/>
    <lineage>
        <taxon>Eukaryota</taxon>
        <taxon>Fungi</taxon>
        <taxon>Fungi incertae sedis</taxon>
        <taxon>Mucoromycota</taxon>
        <taxon>Mucoromycotina</taxon>
        <taxon>Mucoromycetes</taxon>
        <taxon>Mucorales</taxon>
        <taxon>Mucorineae</taxon>
        <taxon>Mucoraceae</taxon>
        <taxon>Mucor</taxon>
    </lineage>
</organism>
<dbReference type="InterPro" id="IPR036053">
    <property type="entry name" value="PABP-dom"/>
</dbReference>